<organism evidence="1 2">
    <name type="scientific">Araneus ventricosus</name>
    <name type="common">Orbweaver spider</name>
    <name type="synonym">Epeira ventricosa</name>
    <dbReference type="NCBI Taxonomy" id="182803"/>
    <lineage>
        <taxon>Eukaryota</taxon>
        <taxon>Metazoa</taxon>
        <taxon>Ecdysozoa</taxon>
        <taxon>Arthropoda</taxon>
        <taxon>Chelicerata</taxon>
        <taxon>Arachnida</taxon>
        <taxon>Araneae</taxon>
        <taxon>Araneomorphae</taxon>
        <taxon>Entelegynae</taxon>
        <taxon>Araneoidea</taxon>
        <taxon>Araneidae</taxon>
        <taxon>Araneus</taxon>
    </lineage>
</organism>
<name>A0A4Y2P0B5_ARAVE</name>
<proteinExistence type="predicted"/>
<evidence type="ECO:0000313" key="2">
    <source>
        <dbReference type="Proteomes" id="UP000499080"/>
    </source>
</evidence>
<evidence type="ECO:0000313" key="1">
    <source>
        <dbReference type="EMBL" id="GBN45355.1"/>
    </source>
</evidence>
<sequence length="102" mass="11895">MFLRQKVNRNVQKYGSSFGNYQNCRTLNLRPWRNPKVAKSSNVLNVLSGISPLHIVAKAMYLKFQIWVMLSSKAQLLPNINKIYKFIKTSEIPPEKNNRADW</sequence>
<gene>
    <name evidence="1" type="ORF">AVEN_165966_1</name>
</gene>
<comment type="caution">
    <text evidence="1">The sequence shown here is derived from an EMBL/GenBank/DDBJ whole genome shotgun (WGS) entry which is preliminary data.</text>
</comment>
<dbReference type="EMBL" id="BGPR01010289">
    <property type="protein sequence ID" value="GBN45355.1"/>
    <property type="molecule type" value="Genomic_DNA"/>
</dbReference>
<dbReference type="OrthoDB" id="411823at2759"/>
<accession>A0A4Y2P0B5</accession>
<protein>
    <submittedName>
        <fullName evidence="1">Uncharacterized protein</fullName>
    </submittedName>
</protein>
<reference evidence="1 2" key="1">
    <citation type="journal article" date="2019" name="Sci. Rep.">
        <title>Orb-weaving spider Araneus ventricosus genome elucidates the spidroin gene catalogue.</title>
        <authorList>
            <person name="Kono N."/>
            <person name="Nakamura H."/>
            <person name="Ohtoshi R."/>
            <person name="Moran D.A.P."/>
            <person name="Shinohara A."/>
            <person name="Yoshida Y."/>
            <person name="Fujiwara M."/>
            <person name="Mori M."/>
            <person name="Tomita M."/>
            <person name="Arakawa K."/>
        </authorList>
    </citation>
    <scope>NUCLEOTIDE SEQUENCE [LARGE SCALE GENOMIC DNA]</scope>
</reference>
<keyword evidence="2" id="KW-1185">Reference proteome</keyword>
<dbReference type="Proteomes" id="UP000499080">
    <property type="component" value="Unassembled WGS sequence"/>
</dbReference>
<dbReference type="AlphaFoldDB" id="A0A4Y2P0B5"/>